<dbReference type="InterPro" id="IPR006502">
    <property type="entry name" value="PDDEXK-like"/>
</dbReference>
<protein>
    <submittedName>
        <fullName evidence="2">Uncharacterized protein</fullName>
    </submittedName>
</protein>
<dbReference type="OMA" id="NGTGEPC"/>
<proteinExistence type="evidence at transcript level"/>
<dbReference type="PANTHER" id="PTHR31579:SF1">
    <property type="entry name" value="OS03G0796600 PROTEIN"/>
    <property type="match status" value="1"/>
</dbReference>
<dbReference type="NCBIfam" id="TIGR01615">
    <property type="entry name" value="A_thal_3542"/>
    <property type="match status" value="1"/>
</dbReference>
<feature type="region of interest" description="Disordered" evidence="1">
    <location>
        <begin position="12"/>
        <end position="46"/>
    </location>
</feature>
<evidence type="ECO:0000256" key="1">
    <source>
        <dbReference type="SAM" id="MobiDB-lite"/>
    </source>
</evidence>
<dbReference type="AlphaFoldDB" id="B8LNR3"/>
<name>B8LNR3_PICSI</name>
<reference evidence="2" key="1">
    <citation type="submission" date="2007-06" db="EMBL/GenBank/DDBJ databases">
        <title>Full length cDNA sequences from Sitka Spruce (Picea sitchensis).</title>
        <authorList>
            <person name="Ralph S.G."/>
            <person name="Chun H.E."/>
            <person name="Liao N."/>
            <person name="Ali J."/>
            <person name="Reid K."/>
            <person name="Kolosova N."/>
            <person name="Cooper N."/>
            <person name="Cullis C."/>
            <person name="Jancsik S."/>
            <person name="Moore R."/>
            <person name="Mayo M."/>
            <person name="Wagner S."/>
            <person name="Holt R.A."/>
            <person name="Jones S.J.M."/>
            <person name="Marra M.A."/>
            <person name="Ritland C.E."/>
            <person name="Ritland K."/>
            <person name="Bohlmann J."/>
        </authorList>
    </citation>
    <scope>NUCLEOTIDE SEQUENCE</scope>
    <source>
        <tissue evidence="2">Green portion of the leader tissue</tissue>
    </source>
</reference>
<dbReference type="PANTHER" id="PTHR31579">
    <property type="entry name" value="OS03G0796600 PROTEIN"/>
    <property type="match status" value="1"/>
</dbReference>
<organism evidence="2">
    <name type="scientific">Picea sitchensis</name>
    <name type="common">Sitka spruce</name>
    <name type="synonym">Pinus sitchensis</name>
    <dbReference type="NCBI Taxonomy" id="3332"/>
    <lineage>
        <taxon>Eukaryota</taxon>
        <taxon>Viridiplantae</taxon>
        <taxon>Streptophyta</taxon>
        <taxon>Embryophyta</taxon>
        <taxon>Tracheophyta</taxon>
        <taxon>Spermatophyta</taxon>
        <taxon>Pinopsida</taxon>
        <taxon>Pinidae</taxon>
        <taxon>Conifers I</taxon>
        <taxon>Pinales</taxon>
        <taxon>Pinaceae</taxon>
        <taxon>Picea</taxon>
    </lineage>
</organism>
<sequence>MAPGILCAARHVAPSASGSSNNGSSHSSKQKVEEKPSQFVTSNSIRPSSSMQIVNAATSCLSTVVSHLASHRNHHHDRFEMVMAPRPKQVTDPLNEMVRARLCGDNYLETTNYGSSGSEHDPDSVCLADMVYGFMEEEDEGGMENNEVGNCGRSRCNCLNGTGEPCSDNNAEVESVDGDSNSGIPEDDFNEFFSADLKEILEGLFSSSINNPVEFLLHKEAVRALEINQNEVENPNANKQEIIDQRSWLRRSVMNYLRGLGYNAGICKSRWEHIGGFPAGNYEYIDVIIDGERFFVDIDFRVQFEIARPTTVFDALLRVLPNVYVGKAERLKQVIKIMCDSSKKSLKKMGMHLPPWRKYRYLQAKWFGPYKRTSNAVASSSPDTYSNESSLARELGSIALKGTGWDHQFKHQMELTIHFEKGNSRLKLRPNSADEIIIVGTGWTPPVLTPRPVSHAKISGLACALSEAGLTCSLGSQKAPQKQQRE</sequence>
<dbReference type="EMBL" id="EF677471">
    <property type="protein sequence ID" value="ABR17293.1"/>
    <property type="molecule type" value="mRNA"/>
</dbReference>
<accession>B8LNR3</accession>
<dbReference type="Pfam" id="PF04720">
    <property type="entry name" value="PDDEXK_6"/>
    <property type="match status" value="1"/>
</dbReference>
<evidence type="ECO:0000313" key="2">
    <source>
        <dbReference type="EMBL" id="ABR17293.1"/>
    </source>
</evidence>
<feature type="compositionally biased region" description="Low complexity" evidence="1">
    <location>
        <begin position="15"/>
        <end position="27"/>
    </location>
</feature>